<gene>
    <name evidence="1" type="ORF">JYE49_05680</name>
</gene>
<proteinExistence type="predicted"/>
<reference evidence="1" key="1">
    <citation type="submission" date="2021-01" db="EMBL/GenBank/DDBJ databases">
        <title>Complete genome sequence of Clostridiales bacterium R-7.</title>
        <authorList>
            <person name="Mahoney-Kurpe S.C."/>
            <person name="Palevich N."/>
            <person name="Koike S."/>
            <person name="Moon C.D."/>
            <person name="Attwood G.T."/>
        </authorList>
    </citation>
    <scope>NUCLEOTIDE SEQUENCE</scope>
    <source>
        <strain evidence="1">R-7</strain>
    </source>
</reference>
<evidence type="ECO:0000313" key="1">
    <source>
        <dbReference type="EMBL" id="QUC68183.1"/>
    </source>
</evidence>
<accession>A0AC61NMK3</accession>
<protein>
    <submittedName>
        <fullName evidence="1">Uncharacterized protein</fullName>
    </submittedName>
</protein>
<dbReference type="EMBL" id="CP068393">
    <property type="protein sequence ID" value="QUC68183.1"/>
    <property type="molecule type" value="Genomic_DNA"/>
</dbReference>
<name>A0AC61NMK3_9FIRM</name>
<keyword evidence="2" id="KW-1185">Reference proteome</keyword>
<evidence type="ECO:0000313" key="2">
    <source>
        <dbReference type="Proteomes" id="UP000682782"/>
    </source>
</evidence>
<sequence length="52" mass="6197">MNEEQIKAICKFLVEYGNRNLNDVEKELLKQAVDQSHNWQELFLTMMMASKH</sequence>
<dbReference type="Proteomes" id="UP000682782">
    <property type="component" value="Chromosome"/>
</dbReference>
<organism evidence="1 2">
    <name type="scientific">Aristaeella hokkaidonensis</name>
    <dbReference type="NCBI Taxonomy" id="3046382"/>
    <lineage>
        <taxon>Bacteria</taxon>
        <taxon>Bacillati</taxon>
        <taxon>Bacillota</taxon>
        <taxon>Clostridia</taxon>
        <taxon>Eubacteriales</taxon>
        <taxon>Aristaeellaceae</taxon>
        <taxon>Aristaeella</taxon>
    </lineage>
</organism>